<gene>
    <name evidence="1" type="ORF">FMEXI_1654</name>
</gene>
<protein>
    <submittedName>
        <fullName evidence="1">FK506-binding 2</fullName>
    </submittedName>
</protein>
<reference evidence="1 2" key="1">
    <citation type="submission" date="2020-05" db="EMBL/GenBank/DDBJ databases">
        <title>Identification and distribution of gene clusters putatively required for synthesis of sphingolipid metabolism inhibitors in phylogenetically diverse species of the filamentous fungus Fusarium.</title>
        <authorList>
            <person name="Kim H.-S."/>
            <person name="Busman M."/>
            <person name="Brown D.W."/>
            <person name="Divon H."/>
            <person name="Uhlig S."/>
            <person name="Proctor R.H."/>
        </authorList>
    </citation>
    <scope>NUCLEOTIDE SEQUENCE [LARGE SCALE GENOMIC DNA]</scope>
    <source>
        <strain evidence="1 2">NRRL 53147</strain>
    </source>
</reference>
<dbReference type="EMBL" id="JAAOAM010000038">
    <property type="protein sequence ID" value="KAF5555134.1"/>
    <property type="molecule type" value="Genomic_DNA"/>
</dbReference>
<evidence type="ECO:0000313" key="1">
    <source>
        <dbReference type="EMBL" id="KAF5555134.1"/>
    </source>
</evidence>
<sequence>MKTALFLSVNGSSAVGIIAEDLKIESALVIIYGGTEKGNENQMYCRNTLKDSDNEFLNQLSSSSIRPGIFIVKDPGYLRSDVTGCSHSKLLSNNTSRQ</sequence>
<evidence type="ECO:0000313" key="2">
    <source>
        <dbReference type="Proteomes" id="UP000522262"/>
    </source>
</evidence>
<name>A0A8H5JGT8_9HYPO</name>
<comment type="caution">
    <text evidence="1">The sequence shown here is derived from an EMBL/GenBank/DDBJ whole genome shotgun (WGS) entry which is preliminary data.</text>
</comment>
<accession>A0A8H5JGT8</accession>
<organism evidence="1 2">
    <name type="scientific">Fusarium mexicanum</name>
    <dbReference type="NCBI Taxonomy" id="751941"/>
    <lineage>
        <taxon>Eukaryota</taxon>
        <taxon>Fungi</taxon>
        <taxon>Dikarya</taxon>
        <taxon>Ascomycota</taxon>
        <taxon>Pezizomycotina</taxon>
        <taxon>Sordariomycetes</taxon>
        <taxon>Hypocreomycetidae</taxon>
        <taxon>Hypocreales</taxon>
        <taxon>Nectriaceae</taxon>
        <taxon>Fusarium</taxon>
        <taxon>Fusarium fujikuroi species complex</taxon>
    </lineage>
</organism>
<proteinExistence type="predicted"/>
<keyword evidence="2" id="KW-1185">Reference proteome</keyword>
<dbReference type="AlphaFoldDB" id="A0A8H5JGT8"/>
<dbReference type="Proteomes" id="UP000522262">
    <property type="component" value="Unassembled WGS sequence"/>
</dbReference>